<feature type="transmembrane region" description="Helical" evidence="6">
    <location>
        <begin position="238"/>
        <end position="257"/>
    </location>
</feature>
<comment type="similarity">
    <text evidence="2">Belongs to the TMEM19 family.</text>
</comment>
<dbReference type="GO" id="GO:0016020">
    <property type="term" value="C:membrane"/>
    <property type="evidence" value="ECO:0007669"/>
    <property type="project" value="UniProtKB-SubCell"/>
</dbReference>
<evidence type="ECO:0000256" key="6">
    <source>
        <dbReference type="SAM" id="Phobius"/>
    </source>
</evidence>
<proteinExistence type="inferred from homology"/>
<dbReference type="AlphaFoldDB" id="A0A075FS90"/>
<keyword evidence="5 6" id="KW-0472">Membrane</keyword>
<feature type="transmembrane region" description="Helical" evidence="6">
    <location>
        <begin position="12"/>
        <end position="29"/>
    </location>
</feature>
<sequence>MIDQVVVPDTPTIVLVAFTSLLISGIAFYKRVLDQGGSALAFLICFISGTLGHWSWLLLLLIFVGSSFLATRFAIVHKMALGVEESDAGTRGGSNVVSNGIIPPIVALGYSLGLLEPEQALVAFTTSIAAASADTMASEIGVLSPKPVMIIRPWETVEPGTDGGVSLEGTIASLLSSVSMSMLSFAAFVLIIGSDHSLSLPFEINYLYISAFFGFFGSIIDSLLGATLESRGVLGNSGVNFCSIALTVILSLVFLSIS</sequence>
<keyword evidence="4 6" id="KW-1133">Transmembrane helix</keyword>
<accession>A0A075FS90</accession>
<name>A0A075FS90_9EURY</name>
<evidence type="ECO:0000256" key="4">
    <source>
        <dbReference type="ARBA" id="ARBA00022989"/>
    </source>
</evidence>
<comment type="subcellular location">
    <subcellularLocation>
        <location evidence="1">Membrane</location>
        <topology evidence="1">Multi-pass membrane protein</topology>
    </subcellularLocation>
</comment>
<evidence type="ECO:0008006" key="8">
    <source>
        <dbReference type="Google" id="ProtNLM"/>
    </source>
</evidence>
<feature type="transmembrane region" description="Helical" evidence="6">
    <location>
        <begin position="41"/>
        <end position="64"/>
    </location>
</feature>
<evidence type="ECO:0000256" key="2">
    <source>
        <dbReference type="ARBA" id="ARBA00009012"/>
    </source>
</evidence>
<evidence type="ECO:0000256" key="1">
    <source>
        <dbReference type="ARBA" id="ARBA00004141"/>
    </source>
</evidence>
<keyword evidence="3 6" id="KW-0812">Transmembrane</keyword>
<evidence type="ECO:0000256" key="3">
    <source>
        <dbReference type="ARBA" id="ARBA00022692"/>
    </source>
</evidence>
<dbReference type="EMBL" id="KF900367">
    <property type="protein sequence ID" value="AIE92487.1"/>
    <property type="molecule type" value="Genomic_DNA"/>
</dbReference>
<feature type="transmembrane region" description="Helical" evidence="6">
    <location>
        <begin position="205"/>
        <end position="226"/>
    </location>
</feature>
<dbReference type="PANTHER" id="PTHR13353:SF5">
    <property type="entry name" value="TRANSMEMBRANE PROTEIN 19"/>
    <property type="match status" value="1"/>
</dbReference>
<dbReference type="Pfam" id="PF01940">
    <property type="entry name" value="DUF92"/>
    <property type="match status" value="1"/>
</dbReference>
<protein>
    <recommendedName>
        <fullName evidence="8">Integral membrane protein</fullName>
    </recommendedName>
</protein>
<dbReference type="InterPro" id="IPR002794">
    <property type="entry name" value="DUF92_TMEM19"/>
</dbReference>
<evidence type="ECO:0000256" key="5">
    <source>
        <dbReference type="ARBA" id="ARBA00023136"/>
    </source>
</evidence>
<reference evidence="7" key="1">
    <citation type="journal article" date="2014" name="Genome Biol. Evol.">
        <title>Pangenome evidence for extensive interdomain horizontal transfer affecting lineage core and shell genes in uncultured planktonic thaumarchaeota and euryarchaeota.</title>
        <authorList>
            <person name="Deschamps P."/>
            <person name="Zivanovic Y."/>
            <person name="Moreira D."/>
            <person name="Rodriguez-Valera F."/>
            <person name="Lopez-Garcia P."/>
        </authorList>
    </citation>
    <scope>NUCLEOTIDE SEQUENCE</scope>
</reference>
<organism evidence="7">
    <name type="scientific">uncultured marine group II/III euryarchaeote AD1000_23_H03</name>
    <dbReference type="NCBI Taxonomy" id="1457740"/>
    <lineage>
        <taxon>Archaea</taxon>
        <taxon>Methanobacteriati</taxon>
        <taxon>Methanobacteriota</taxon>
        <taxon>environmental samples</taxon>
    </lineage>
</organism>
<dbReference type="PANTHER" id="PTHR13353">
    <property type="entry name" value="TRANSMEMBRANE PROTEIN 19"/>
    <property type="match status" value="1"/>
</dbReference>
<evidence type="ECO:0000313" key="7">
    <source>
        <dbReference type="EMBL" id="AIE92487.1"/>
    </source>
</evidence>
<feature type="transmembrane region" description="Helical" evidence="6">
    <location>
        <begin position="171"/>
        <end position="193"/>
    </location>
</feature>